<protein>
    <recommendedName>
        <fullName evidence="9">Major facilitator superfamily (MFS) profile domain-containing protein</fullName>
    </recommendedName>
</protein>
<feature type="transmembrane region" description="Helical" evidence="8">
    <location>
        <begin position="283"/>
        <end position="308"/>
    </location>
</feature>
<feature type="compositionally biased region" description="Basic and acidic residues" evidence="7">
    <location>
        <begin position="17"/>
        <end position="33"/>
    </location>
</feature>
<evidence type="ECO:0000256" key="8">
    <source>
        <dbReference type="SAM" id="Phobius"/>
    </source>
</evidence>
<evidence type="ECO:0000256" key="2">
    <source>
        <dbReference type="ARBA" id="ARBA00008335"/>
    </source>
</evidence>
<evidence type="ECO:0000256" key="7">
    <source>
        <dbReference type="SAM" id="MobiDB-lite"/>
    </source>
</evidence>
<feature type="transmembrane region" description="Helical" evidence="8">
    <location>
        <begin position="214"/>
        <end position="234"/>
    </location>
</feature>
<dbReference type="PANTHER" id="PTHR23502:SF135">
    <property type="entry name" value="MAJOR FACILITATOR SUPERFAMILY (MFS) PROFILE DOMAIN-CONTAINING PROTEIN-RELATED"/>
    <property type="match status" value="1"/>
</dbReference>
<evidence type="ECO:0000313" key="10">
    <source>
        <dbReference type="EMBL" id="KAI1874437.1"/>
    </source>
</evidence>
<dbReference type="EMBL" id="JAFIMR010000009">
    <property type="protein sequence ID" value="KAI1874437.1"/>
    <property type="molecule type" value="Genomic_DNA"/>
</dbReference>
<dbReference type="PANTHER" id="PTHR23502">
    <property type="entry name" value="MAJOR FACILITATOR SUPERFAMILY"/>
    <property type="match status" value="1"/>
</dbReference>
<comment type="subcellular location">
    <subcellularLocation>
        <location evidence="1">Cell membrane</location>
        <topology evidence="1">Multi-pass membrane protein</topology>
    </subcellularLocation>
</comment>
<keyword evidence="6 8" id="KW-0472">Membrane</keyword>
<feature type="region of interest" description="Disordered" evidence="7">
    <location>
        <begin position="1"/>
        <end position="43"/>
    </location>
</feature>
<dbReference type="InterPro" id="IPR011701">
    <property type="entry name" value="MFS"/>
</dbReference>
<feature type="transmembrane region" description="Helical" evidence="8">
    <location>
        <begin position="392"/>
        <end position="412"/>
    </location>
</feature>
<feature type="transmembrane region" description="Helical" evidence="8">
    <location>
        <begin position="125"/>
        <end position="145"/>
    </location>
</feature>
<keyword evidence="4 8" id="KW-0812">Transmembrane</keyword>
<feature type="transmembrane region" description="Helical" evidence="8">
    <location>
        <begin position="58"/>
        <end position="78"/>
    </location>
</feature>
<comment type="similarity">
    <text evidence="2">Belongs to the major facilitator superfamily.</text>
</comment>
<keyword evidence="3" id="KW-1003">Cell membrane</keyword>
<evidence type="ECO:0000313" key="11">
    <source>
        <dbReference type="Proteomes" id="UP000829685"/>
    </source>
</evidence>
<name>A0A9Q0AQP4_9PEZI</name>
<gene>
    <name evidence="10" type="ORF">JX265_004645</name>
</gene>
<dbReference type="FunFam" id="1.20.1250.20:FF:000011">
    <property type="entry name" value="MFS multidrug transporter, putative"/>
    <property type="match status" value="1"/>
</dbReference>
<comment type="caution">
    <text evidence="10">The sequence shown here is derived from an EMBL/GenBank/DDBJ whole genome shotgun (WGS) entry which is preliminary data.</text>
</comment>
<evidence type="ECO:0000256" key="4">
    <source>
        <dbReference type="ARBA" id="ARBA00022692"/>
    </source>
</evidence>
<feature type="transmembrane region" description="Helical" evidence="8">
    <location>
        <begin position="185"/>
        <end position="208"/>
    </location>
</feature>
<evidence type="ECO:0000256" key="5">
    <source>
        <dbReference type="ARBA" id="ARBA00022989"/>
    </source>
</evidence>
<feature type="transmembrane region" description="Helical" evidence="8">
    <location>
        <begin position="465"/>
        <end position="485"/>
    </location>
</feature>
<keyword evidence="5 8" id="KW-1133">Transmembrane helix</keyword>
<dbReference type="Gene3D" id="1.20.1250.20">
    <property type="entry name" value="MFS general substrate transporter like domains"/>
    <property type="match status" value="1"/>
</dbReference>
<feature type="compositionally biased region" description="Polar residues" evidence="7">
    <location>
        <begin position="1"/>
        <end position="13"/>
    </location>
</feature>
<evidence type="ECO:0000256" key="3">
    <source>
        <dbReference type="ARBA" id="ARBA00022475"/>
    </source>
</evidence>
<keyword evidence="11" id="KW-1185">Reference proteome</keyword>
<feature type="transmembrane region" description="Helical" evidence="8">
    <location>
        <begin position="328"/>
        <end position="347"/>
    </location>
</feature>
<feature type="domain" description="Major facilitator superfamily (MFS) profile" evidence="9">
    <location>
        <begin position="59"/>
        <end position="489"/>
    </location>
</feature>
<proteinExistence type="inferred from homology"/>
<dbReference type="GO" id="GO:0005886">
    <property type="term" value="C:plasma membrane"/>
    <property type="evidence" value="ECO:0007669"/>
    <property type="project" value="UniProtKB-SubCell"/>
</dbReference>
<dbReference type="Pfam" id="PF07690">
    <property type="entry name" value="MFS_1"/>
    <property type="match status" value="1"/>
</dbReference>
<feature type="transmembrane region" description="Helical" evidence="8">
    <location>
        <begin position="90"/>
        <end position="113"/>
    </location>
</feature>
<evidence type="ECO:0000256" key="6">
    <source>
        <dbReference type="ARBA" id="ARBA00023136"/>
    </source>
</evidence>
<sequence>MNPETSGSTSDTLATDLESRHEATRTAQEKVESDSVVDWDGPDDPHNPRNWSSIKRHAHVVFVSLFALYGNLAATMYAPGAAQLVREFGIGSEVLAAFTVTIYLLGFAIGPLFISPLSEVYGRMVIIHICNVIFIAFTVGCAVSTSTAMFFVFRFMAGCACSAPMTIGGAVIADVTPPEERGRSMAIWGIGPLLGPVIGPIIGGFIAQRLSWRWTFWVISILASVVLLIGLICMRETNSTILLRRKAEALRKETGNLGLFAKADTRASPTQVLRRALARPTRLLLFSPIVTLLSIYSAIVVGLIYLLFTTFPSVFESQYGFSTETSGLSYLGVGIGMFIGIIAFGVLNDKVYTRLKGENDGAPEMRLPLMMVVSPFLPVGFFWYGWSAQAQAHWIVPIIGTSLIGIGSLFVIMPSQIYLVDAFGPESAASALAANTIVRVSAGAFLSLAGPPMYSALGFGWGNSILGFLCLACVPLPFLFYRYVLPCFLSDTRPLVKHSVARNFAICSWDLDKNGFSRPQHPASMAFATDCGSIGCEKSAKLSTEEDRLCFFISRNSDG</sequence>
<dbReference type="Proteomes" id="UP000829685">
    <property type="component" value="Unassembled WGS sequence"/>
</dbReference>
<dbReference type="InterPro" id="IPR036259">
    <property type="entry name" value="MFS_trans_sf"/>
</dbReference>
<dbReference type="CDD" id="cd17323">
    <property type="entry name" value="MFS_Tpo1_MDR_like"/>
    <property type="match status" value="1"/>
</dbReference>
<feature type="transmembrane region" description="Helical" evidence="8">
    <location>
        <begin position="367"/>
        <end position="386"/>
    </location>
</feature>
<dbReference type="GO" id="GO:0022857">
    <property type="term" value="F:transmembrane transporter activity"/>
    <property type="evidence" value="ECO:0007669"/>
    <property type="project" value="InterPro"/>
</dbReference>
<organism evidence="10 11">
    <name type="scientific">Neoarthrinium moseri</name>
    <dbReference type="NCBI Taxonomy" id="1658444"/>
    <lineage>
        <taxon>Eukaryota</taxon>
        <taxon>Fungi</taxon>
        <taxon>Dikarya</taxon>
        <taxon>Ascomycota</taxon>
        <taxon>Pezizomycotina</taxon>
        <taxon>Sordariomycetes</taxon>
        <taxon>Xylariomycetidae</taxon>
        <taxon>Amphisphaeriales</taxon>
        <taxon>Apiosporaceae</taxon>
        <taxon>Neoarthrinium</taxon>
    </lineage>
</organism>
<accession>A0A9Q0AQP4</accession>
<evidence type="ECO:0000256" key="1">
    <source>
        <dbReference type="ARBA" id="ARBA00004651"/>
    </source>
</evidence>
<dbReference type="SUPFAM" id="SSF103473">
    <property type="entry name" value="MFS general substrate transporter"/>
    <property type="match status" value="1"/>
</dbReference>
<evidence type="ECO:0000259" key="9">
    <source>
        <dbReference type="PROSITE" id="PS50850"/>
    </source>
</evidence>
<reference evidence="10" key="1">
    <citation type="submission" date="2021-03" db="EMBL/GenBank/DDBJ databases">
        <title>Revisited historic fungal species revealed as producer of novel bioactive compounds through whole genome sequencing and comparative genomics.</title>
        <authorList>
            <person name="Vignolle G.A."/>
            <person name="Hochenegger N."/>
            <person name="Mach R.L."/>
            <person name="Mach-Aigner A.R."/>
            <person name="Javad Rahimi M."/>
            <person name="Salim K.A."/>
            <person name="Chan C.M."/>
            <person name="Lim L.B.L."/>
            <person name="Cai F."/>
            <person name="Druzhinina I.S."/>
            <person name="U'Ren J.M."/>
            <person name="Derntl C."/>
        </authorList>
    </citation>
    <scope>NUCLEOTIDE SEQUENCE</scope>
    <source>
        <strain evidence="10">TUCIM 5799</strain>
    </source>
</reference>
<dbReference type="InterPro" id="IPR020846">
    <property type="entry name" value="MFS_dom"/>
</dbReference>
<feature type="transmembrane region" description="Helical" evidence="8">
    <location>
        <begin position="151"/>
        <end position="173"/>
    </location>
</feature>
<dbReference type="AlphaFoldDB" id="A0A9Q0AQP4"/>
<dbReference type="PROSITE" id="PS50850">
    <property type="entry name" value="MFS"/>
    <property type="match status" value="1"/>
</dbReference>